<dbReference type="RefSeq" id="XP_028880033.1">
    <property type="nucleotide sequence ID" value="XM_029028634.1"/>
</dbReference>
<dbReference type="Proteomes" id="UP000192257">
    <property type="component" value="Unassembled WGS sequence"/>
</dbReference>
<dbReference type="GeneID" id="39988414"/>
<reference evidence="2 3" key="1">
    <citation type="submission" date="2017-03" db="EMBL/GenBank/DDBJ databases">
        <title>An alternative strategy for trypanosome survival in the mammalian bloodstream revealed through genome and transcriptome analysis of the ubiquitous bovine parasite Trypanosoma (Megatrypanum) theileri.</title>
        <authorList>
            <person name="Kelly S."/>
            <person name="Ivens A."/>
            <person name="Mott A."/>
            <person name="O'Neill E."/>
            <person name="Emms D."/>
            <person name="Macleod O."/>
            <person name="Voorheis P."/>
            <person name="Matthews J."/>
            <person name="Matthews K."/>
            <person name="Carrington M."/>
        </authorList>
    </citation>
    <scope>NUCLEOTIDE SEQUENCE [LARGE SCALE GENOMIC DNA]</scope>
    <source>
        <strain evidence="2">Edinburgh</strain>
    </source>
</reference>
<evidence type="ECO:0000313" key="3">
    <source>
        <dbReference type="Proteomes" id="UP000192257"/>
    </source>
</evidence>
<keyword evidence="3" id="KW-1185">Reference proteome</keyword>
<feature type="signal peptide" evidence="1">
    <location>
        <begin position="1"/>
        <end position="24"/>
    </location>
</feature>
<dbReference type="VEuPathDB" id="TriTrypDB:TM35_000311530"/>
<gene>
    <name evidence="2" type="ORF">TM35_000311530</name>
</gene>
<proteinExistence type="predicted"/>
<feature type="chain" id="PRO_5012778037" evidence="1">
    <location>
        <begin position="25"/>
        <end position="390"/>
    </location>
</feature>
<sequence length="390" mass="42122">MSMLPCRVLCLLAIVFCCVGVSDATGTSQARQVSANNTAPLVGDTIATSGGTSAAATRVSSVVNGKSSESVKEALQFANKLVESITAAHTKAKTAPESYDNVVQTITEEKRRVEDAVVKADEALKLAERNVEDIFTGLMQMAEKSKILLVNESDNYSEHGEKIPVAQSFEDNMSVAVSNVLSVMDSITTAHIVLYTTVASVDELKGNVDAMLQQAKKVLRAVQNVKTTTRNSVWKAAAVVAVEKVVEMQKKITMAKEKAAEAVNRATVAASTATEAVDAFLPKDLSQLKNMSKTRSGIKVVYDSHSHNPVVNQKKRDNSEKIKDALRLRAAVTKELTETVDSNTNVVMNTIREGQEMVKQASDAFKAAEEAARQILDSLRAAEETWKKSD</sequence>
<organism evidence="2 3">
    <name type="scientific">Trypanosoma theileri</name>
    <dbReference type="NCBI Taxonomy" id="67003"/>
    <lineage>
        <taxon>Eukaryota</taxon>
        <taxon>Discoba</taxon>
        <taxon>Euglenozoa</taxon>
        <taxon>Kinetoplastea</taxon>
        <taxon>Metakinetoplastina</taxon>
        <taxon>Trypanosomatida</taxon>
        <taxon>Trypanosomatidae</taxon>
        <taxon>Trypanosoma</taxon>
    </lineage>
</organism>
<accession>A0A1X0NMQ2</accession>
<evidence type="ECO:0000313" key="2">
    <source>
        <dbReference type="EMBL" id="ORC85967.1"/>
    </source>
</evidence>
<keyword evidence="1" id="KW-0732">Signal</keyword>
<protein>
    <submittedName>
        <fullName evidence="2">Uncharacterized protein</fullName>
    </submittedName>
</protein>
<dbReference type="EMBL" id="NBCO01000031">
    <property type="protein sequence ID" value="ORC85967.1"/>
    <property type="molecule type" value="Genomic_DNA"/>
</dbReference>
<dbReference type="AlphaFoldDB" id="A0A1X0NMQ2"/>
<evidence type="ECO:0000256" key="1">
    <source>
        <dbReference type="SAM" id="SignalP"/>
    </source>
</evidence>
<comment type="caution">
    <text evidence="2">The sequence shown here is derived from an EMBL/GenBank/DDBJ whole genome shotgun (WGS) entry which is preliminary data.</text>
</comment>
<name>A0A1X0NMQ2_9TRYP</name>